<evidence type="ECO:0000256" key="2">
    <source>
        <dbReference type="ARBA" id="ARBA00023015"/>
    </source>
</evidence>
<sequence length="308" mass="33223">MVGYAKIRYMISMADRFRTDPDWDDLRVFCALARHGSLSATARALSVNHATIARRVAALEKTMGEKLVERRADGYVLTDNGRRVLEIATTMETAASALAGGLEGNAPAGLVRVAATPSLAQCFLIRRLGGFAAAHPRIDIEISTAMRSVSLDRHEADIALRLAQPLDGDLLARTLFAIGSAFYGTANWARRIAGGEPPVFVGFDEANAHLPEAVWLGRQFPRARLSMRTGSQISQAEAACSGCGIALLPHFLGRTATGLVRCDLGLTPPSRTLCLVVRRSDRRTPAIQLVADFLSACFSEERSLFEGA</sequence>
<dbReference type="EMBL" id="JACIDS010000001">
    <property type="protein sequence ID" value="MBB3929598.1"/>
    <property type="molecule type" value="Genomic_DNA"/>
</dbReference>
<comment type="similarity">
    <text evidence="1">Belongs to the LysR transcriptional regulatory family.</text>
</comment>
<evidence type="ECO:0000256" key="4">
    <source>
        <dbReference type="ARBA" id="ARBA00023163"/>
    </source>
</evidence>
<evidence type="ECO:0000259" key="5">
    <source>
        <dbReference type="PROSITE" id="PS50931"/>
    </source>
</evidence>
<dbReference type="InterPro" id="IPR058163">
    <property type="entry name" value="LysR-type_TF_proteobact-type"/>
</dbReference>
<dbReference type="InterPro" id="IPR005119">
    <property type="entry name" value="LysR_subst-bd"/>
</dbReference>
<dbReference type="PANTHER" id="PTHR30537:SF3">
    <property type="entry name" value="TRANSCRIPTIONAL REGULATORY PROTEIN"/>
    <property type="match status" value="1"/>
</dbReference>
<evidence type="ECO:0000256" key="1">
    <source>
        <dbReference type="ARBA" id="ARBA00009437"/>
    </source>
</evidence>
<dbReference type="SUPFAM" id="SSF53850">
    <property type="entry name" value="Periplasmic binding protein-like II"/>
    <property type="match status" value="1"/>
</dbReference>
<dbReference type="Gene3D" id="3.40.190.290">
    <property type="match status" value="1"/>
</dbReference>
<reference evidence="6 7" key="1">
    <citation type="submission" date="2020-08" db="EMBL/GenBank/DDBJ databases">
        <title>Genomic Encyclopedia of Type Strains, Phase IV (KMG-IV): sequencing the most valuable type-strain genomes for metagenomic binning, comparative biology and taxonomic classification.</title>
        <authorList>
            <person name="Goeker M."/>
        </authorList>
    </citation>
    <scope>NUCLEOTIDE SEQUENCE [LARGE SCALE GENOMIC DNA]</scope>
    <source>
        <strain evidence="6 7">DSM 25966</strain>
    </source>
</reference>
<dbReference type="GO" id="GO:0043565">
    <property type="term" value="F:sequence-specific DNA binding"/>
    <property type="evidence" value="ECO:0007669"/>
    <property type="project" value="TreeGrafter"/>
</dbReference>
<dbReference type="Pfam" id="PF03466">
    <property type="entry name" value="LysR_substrate"/>
    <property type="match status" value="1"/>
</dbReference>
<dbReference type="InterPro" id="IPR036390">
    <property type="entry name" value="WH_DNA-bd_sf"/>
</dbReference>
<gene>
    <name evidence="6" type="ORF">GGR25_000617</name>
</gene>
<dbReference type="SUPFAM" id="SSF46785">
    <property type="entry name" value="Winged helix' DNA-binding domain"/>
    <property type="match status" value="1"/>
</dbReference>
<dbReference type="InterPro" id="IPR036388">
    <property type="entry name" value="WH-like_DNA-bd_sf"/>
</dbReference>
<accession>A0A840AJM5</accession>
<name>A0A840AJM5_9HYPH</name>
<dbReference type="InterPro" id="IPR000847">
    <property type="entry name" value="LysR_HTH_N"/>
</dbReference>
<dbReference type="PANTHER" id="PTHR30537">
    <property type="entry name" value="HTH-TYPE TRANSCRIPTIONAL REGULATOR"/>
    <property type="match status" value="1"/>
</dbReference>
<dbReference type="PROSITE" id="PS50931">
    <property type="entry name" value="HTH_LYSR"/>
    <property type="match status" value="1"/>
</dbReference>
<dbReference type="Proteomes" id="UP000553963">
    <property type="component" value="Unassembled WGS sequence"/>
</dbReference>
<comment type="caution">
    <text evidence="6">The sequence shown here is derived from an EMBL/GenBank/DDBJ whole genome shotgun (WGS) entry which is preliminary data.</text>
</comment>
<evidence type="ECO:0000313" key="6">
    <source>
        <dbReference type="EMBL" id="MBB3929598.1"/>
    </source>
</evidence>
<dbReference type="GO" id="GO:0003700">
    <property type="term" value="F:DNA-binding transcription factor activity"/>
    <property type="evidence" value="ECO:0007669"/>
    <property type="project" value="InterPro"/>
</dbReference>
<evidence type="ECO:0000313" key="7">
    <source>
        <dbReference type="Proteomes" id="UP000553963"/>
    </source>
</evidence>
<keyword evidence="3" id="KW-0238">DNA-binding</keyword>
<evidence type="ECO:0000256" key="3">
    <source>
        <dbReference type="ARBA" id="ARBA00023125"/>
    </source>
</evidence>
<keyword evidence="2" id="KW-0805">Transcription regulation</keyword>
<dbReference type="Pfam" id="PF00126">
    <property type="entry name" value="HTH_1"/>
    <property type="match status" value="1"/>
</dbReference>
<dbReference type="Gene3D" id="1.10.10.10">
    <property type="entry name" value="Winged helix-like DNA-binding domain superfamily/Winged helix DNA-binding domain"/>
    <property type="match status" value="1"/>
</dbReference>
<dbReference type="AlphaFoldDB" id="A0A840AJM5"/>
<protein>
    <submittedName>
        <fullName evidence="6">Molybdate transport repressor ModE-like protein</fullName>
    </submittedName>
</protein>
<dbReference type="GO" id="GO:0006351">
    <property type="term" value="P:DNA-templated transcription"/>
    <property type="evidence" value="ECO:0007669"/>
    <property type="project" value="TreeGrafter"/>
</dbReference>
<dbReference type="RefSeq" id="WP_246409171.1">
    <property type="nucleotide sequence ID" value="NZ_JACIDS010000001.1"/>
</dbReference>
<keyword evidence="7" id="KW-1185">Reference proteome</keyword>
<keyword evidence="4" id="KW-0804">Transcription</keyword>
<feature type="domain" description="HTH lysR-type" evidence="5">
    <location>
        <begin position="21"/>
        <end position="78"/>
    </location>
</feature>
<proteinExistence type="inferred from homology"/>
<organism evidence="6 7">
    <name type="scientific">Kaistia hirudinis</name>
    <dbReference type="NCBI Taxonomy" id="1293440"/>
    <lineage>
        <taxon>Bacteria</taxon>
        <taxon>Pseudomonadati</taxon>
        <taxon>Pseudomonadota</taxon>
        <taxon>Alphaproteobacteria</taxon>
        <taxon>Hyphomicrobiales</taxon>
        <taxon>Kaistiaceae</taxon>
        <taxon>Kaistia</taxon>
    </lineage>
</organism>